<dbReference type="EMBL" id="JAXOTQ010000059">
    <property type="protein sequence ID" value="MDZ5494032.1"/>
    <property type="molecule type" value="Genomic_DNA"/>
</dbReference>
<dbReference type="PANTHER" id="PTHR10098:SF108">
    <property type="entry name" value="TETRATRICOPEPTIDE REPEAT PROTEIN 28"/>
    <property type="match status" value="1"/>
</dbReference>
<comment type="caution">
    <text evidence="3">The sequence shown here is derived from an EMBL/GenBank/DDBJ whole genome shotgun (WGS) entry which is preliminary data.</text>
</comment>
<sequence length="1334" mass="144092">MDAGLRDDLVRASLVMATGDDAGQRRAALEWFTAARPALMELVKAGAPDSAELLNWMIPFLVVLRDWPALAEQSERGRRIAVLADDFLIFTQNLGIAMQHLERDAAAERLFREVVDGAERIGEEGLRARALAHLGQLRRQARVHDEAADLYHRSALAYRACGDRAGEARALGDVSQMVSAMGHHEAAIRYAEQSRELFRGAGDLEGEARAVRALAGARMVQDRVDAALELLDEGVALFDAVPSPSAAAEAAFAASDFLARRCGDLPGAIRYAELAEARLPEDPQVVAWRTRLETEADLCQLCAAPSRAAGERLVAARPLLRTELALDLALQLRRDCSARERRRLDVLVAHPDSALAARLEAQWRLLQDLSAGTELPDRLRGLLRQSLLDDGEQSGRLLESMVAAVPADRYPAVHGLLLFQRALAVEAGAEGRRREAIDLASAAADLLERAGAEELSAAALAMVGSWWRRLGGPDPRGEADEAIRALRRVLRTYRRRTHPAEWASTMLSLGNAYLEYPVDRRASALRAQDRITAALTVLTLEHDPQAHATALMDLGLAWSAEELAEIPGSLARAEENLARALPLLRDPGTVAACHTNLSLVLRAHIEGDRDANLDRALHHARAAQAYYDAEGGPADRADAANAVGTVLAMRATAEGRPAPAEAIESFRGALALVPVDRAPLTHAGIAGNLANALESWMTQDAAHLAEALRLYETAVRLFRRHGAGREESKASRNFAYALSRLPDPDHDRIVALLDRSLAGRPVAEVPGQWVESAVDLAEALTARGRASDAQLATELLERCRQLVTVGRASHQAGRVYATLGHRCGAAEDWLRAAQFFREAVAEVENSYGTVVAGSGREAELSRAAGLHQDTAYALARCGRFEEAVTVLEDGRARELGRLLDRDRSDIDRLRARASRQAEEYEAAVTLLADAERQQRILMPEDEAQRWQVRGMLADAQARLRAVLEAIRALPGFADFAKRPVDAPFRASAPEAPLCYLLTARLGSAALLVTASREIIPRFAPLTVNVLFDTLVSAEAAYDDAVLDLIGSSFLGTVGELLAEQGAPAVVLVPTGLLGALPLHAARYRRAGRTRHLIDDADVSYTPSARALLAAQDVAPSERPRLLTACPEDALPHTVQEVTAVQRLFTGPVHNLFGAEATREAVLAGVRDATHVHLACHGSYDPVQPLRSCLYLAGLDQLSALDLFDHGLLRDVQLVVASACESAVTDIARTPDEAFGLPGLLGYCGAATVVGSLWNVNDKFAALLISRFYSHYRDGDTPARALARAQRWLRDAGPTDLTKFAAETGVSSGPRLVAALPQMWAAFVVVGSSGRPVES</sequence>
<name>A0ABU5JN29_9ACTN</name>
<evidence type="ECO:0000256" key="1">
    <source>
        <dbReference type="SAM" id="Coils"/>
    </source>
</evidence>
<dbReference type="InterPro" id="IPR011990">
    <property type="entry name" value="TPR-like_helical_dom_sf"/>
</dbReference>
<keyword evidence="1" id="KW-0175">Coiled coil</keyword>
<evidence type="ECO:0000259" key="2">
    <source>
        <dbReference type="Pfam" id="PF12770"/>
    </source>
</evidence>
<dbReference type="InterPro" id="IPR024983">
    <property type="entry name" value="CHAT_dom"/>
</dbReference>
<protein>
    <submittedName>
        <fullName evidence="3">CHAT domain-containing tetratricopeptide repeat protein</fullName>
    </submittedName>
</protein>
<dbReference type="SUPFAM" id="SSF48452">
    <property type="entry name" value="TPR-like"/>
    <property type="match status" value="2"/>
</dbReference>
<proteinExistence type="predicted"/>
<accession>A0ABU5JN29</accession>
<evidence type="ECO:0000313" key="4">
    <source>
        <dbReference type="Proteomes" id="UP001290101"/>
    </source>
</evidence>
<dbReference type="RefSeq" id="WP_322443551.1">
    <property type="nucleotide sequence ID" value="NZ_JAXOTQ010000059.1"/>
</dbReference>
<gene>
    <name evidence="3" type="ORF">U2F25_32040</name>
</gene>
<dbReference type="PANTHER" id="PTHR10098">
    <property type="entry name" value="RAPSYN-RELATED"/>
    <property type="match status" value="1"/>
</dbReference>
<evidence type="ECO:0000313" key="3">
    <source>
        <dbReference type="EMBL" id="MDZ5494032.1"/>
    </source>
</evidence>
<feature type="coiled-coil region" evidence="1">
    <location>
        <begin position="899"/>
        <end position="933"/>
    </location>
</feature>
<keyword evidence="4" id="KW-1185">Reference proteome</keyword>
<dbReference type="Proteomes" id="UP001290101">
    <property type="component" value="Unassembled WGS sequence"/>
</dbReference>
<dbReference type="Pfam" id="PF12770">
    <property type="entry name" value="CHAT"/>
    <property type="match status" value="1"/>
</dbReference>
<organism evidence="3 4">
    <name type="scientific">Micromonospora sicca</name>
    <dbReference type="NCBI Taxonomy" id="2202420"/>
    <lineage>
        <taxon>Bacteria</taxon>
        <taxon>Bacillati</taxon>
        <taxon>Actinomycetota</taxon>
        <taxon>Actinomycetes</taxon>
        <taxon>Micromonosporales</taxon>
        <taxon>Micromonosporaceae</taxon>
        <taxon>Micromonospora</taxon>
    </lineage>
</organism>
<dbReference type="Gene3D" id="1.25.40.10">
    <property type="entry name" value="Tetratricopeptide repeat domain"/>
    <property type="match status" value="3"/>
</dbReference>
<feature type="domain" description="CHAT" evidence="2">
    <location>
        <begin position="1054"/>
        <end position="1327"/>
    </location>
</feature>
<reference evidence="3 4" key="1">
    <citation type="submission" date="2023-12" db="EMBL/GenBank/DDBJ databases">
        <title>Micromonospora sp. nov., isolated from Atacama Desert.</title>
        <authorList>
            <person name="Carro L."/>
            <person name="Golinska P."/>
            <person name="Klenk H.-P."/>
            <person name="Goodfellow M."/>
        </authorList>
    </citation>
    <scope>NUCLEOTIDE SEQUENCE [LARGE SCALE GENOMIC DNA]</scope>
    <source>
        <strain evidence="3 4">4G53</strain>
    </source>
</reference>